<gene>
    <name evidence="1" type="ORF">FCM35_KLT05350</name>
</gene>
<dbReference type="HAMAP" id="MF_00386">
    <property type="entry name" value="UPF0161_YidD"/>
    <property type="match status" value="1"/>
</dbReference>
<evidence type="ECO:0000313" key="2">
    <source>
        <dbReference type="Proteomes" id="UP000623129"/>
    </source>
</evidence>
<dbReference type="PANTHER" id="PTHR33383:SF1">
    <property type="entry name" value="MEMBRANE PROTEIN INSERTION EFFICIENCY FACTOR-RELATED"/>
    <property type="match status" value="1"/>
</dbReference>
<dbReference type="AlphaFoldDB" id="A0A833R5S8"/>
<comment type="caution">
    <text evidence="1">The sequence shown here is derived from an EMBL/GenBank/DDBJ whole genome shotgun (WGS) entry which is preliminary data.</text>
</comment>
<name>A0A833R5S8_9POAL</name>
<dbReference type="Proteomes" id="UP000623129">
    <property type="component" value="Unassembled WGS sequence"/>
</dbReference>
<reference evidence="1" key="1">
    <citation type="submission" date="2020-01" db="EMBL/GenBank/DDBJ databases">
        <title>Genome sequence of Kobresia littledalei, the first chromosome-level genome in the family Cyperaceae.</title>
        <authorList>
            <person name="Qu G."/>
        </authorList>
    </citation>
    <scope>NUCLEOTIDE SEQUENCE</scope>
    <source>
        <strain evidence="1">C.B.Clarke</strain>
        <tissue evidence="1">Leaf</tissue>
    </source>
</reference>
<organism evidence="1 2">
    <name type="scientific">Carex littledalei</name>
    <dbReference type="NCBI Taxonomy" id="544730"/>
    <lineage>
        <taxon>Eukaryota</taxon>
        <taxon>Viridiplantae</taxon>
        <taxon>Streptophyta</taxon>
        <taxon>Embryophyta</taxon>
        <taxon>Tracheophyta</taxon>
        <taxon>Spermatophyta</taxon>
        <taxon>Magnoliopsida</taxon>
        <taxon>Liliopsida</taxon>
        <taxon>Poales</taxon>
        <taxon>Cyperaceae</taxon>
        <taxon>Cyperoideae</taxon>
        <taxon>Cariceae</taxon>
        <taxon>Carex</taxon>
        <taxon>Carex subgen. Euthyceras</taxon>
    </lineage>
</organism>
<dbReference type="SMART" id="SM01234">
    <property type="entry name" value="Haemolytic"/>
    <property type="match status" value="1"/>
</dbReference>
<dbReference type="Pfam" id="PF01809">
    <property type="entry name" value="YidD"/>
    <property type="match status" value="1"/>
</dbReference>
<keyword evidence="2" id="KW-1185">Reference proteome</keyword>
<protein>
    <submittedName>
        <fullName evidence="1">Hemolytic domain-containing protein</fullName>
    </submittedName>
</protein>
<accession>A0A833R5S8</accession>
<dbReference type="NCBIfam" id="TIGR00278">
    <property type="entry name" value="membrane protein insertion efficiency factor YidD"/>
    <property type="match status" value="1"/>
</dbReference>
<proteinExistence type="inferred from homology"/>
<evidence type="ECO:0000313" key="1">
    <source>
        <dbReference type="EMBL" id="KAF3330019.1"/>
    </source>
</evidence>
<dbReference type="InterPro" id="IPR002696">
    <property type="entry name" value="Membr_insert_effic_factor_YidD"/>
</dbReference>
<sequence>MVSVLAPPPRRILLLSLSTLSSPSASRPKLRQRRRLPLHFSASSRNQYQVPEEEEEVQDLGVKIALSLLIFYKREISPLLPRSCRYVPTCSQYSMDAYKKYGFVKGSVLTVWRICRCNPFGNFSMSNTDALHVLVPVSL</sequence>
<dbReference type="EMBL" id="SWLB01000014">
    <property type="protein sequence ID" value="KAF3330019.1"/>
    <property type="molecule type" value="Genomic_DNA"/>
</dbReference>
<dbReference type="OrthoDB" id="1798at2759"/>
<dbReference type="PANTHER" id="PTHR33383">
    <property type="entry name" value="MEMBRANE PROTEIN INSERTION EFFICIENCY FACTOR-RELATED"/>
    <property type="match status" value="1"/>
</dbReference>